<dbReference type="EMBL" id="SVNY01000002">
    <property type="protein sequence ID" value="MBE6832674.1"/>
    <property type="molecule type" value="Genomic_DNA"/>
</dbReference>
<keyword evidence="2" id="KW-0547">Nucleotide-binding</keyword>
<sequence length="329" mass="37377">MAYGKDIYQIALGILNDRRMRETEAADERRRAFYAMYPRAQEIERQLAATAIGAAKAVLTGSDTVTELTRLKEKNLSLQQELHQMLRQAGLERDYLSPHYQCKKCGDTGYVDGRMCSCLRDLLRKTAYQRLNEMTPLSLCSFEDFSLEHYPETPLNEGELAPKKQMENIFHFCRTYARDFSLKSPSLILQGGTGLGKTHLSLAIAREAVGKGFGVIYLSAQNMATSLERERFGRAEEDEDTNALLLGCDLLLLDDLGTEFSTSFIDAAIYNIVNTRLMAGRPTIISTNLSLYELQKRYSERFVSRIIGSYVRLTFLGKDVRQQKRMKRG</sequence>
<organism evidence="2 3">
    <name type="scientific">Faecalispora sporosphaeroides</name>
    <dbReference type="NCBI Taxonomy" id="1549"/>
    <lineage>
        <taxon>Bacteria</taxon>
        <taxon>Bacillati</taxon>
        <taxon>Bacillota</taxon>
        <taxon>Clostridia</taxon>
        <taxon>Eubacteriales</taxon>
        <taxon>Oscillospiraceae</taxon>
        <taxon>Faecalispora</taxon>
    </lineage>
</organism>
<dbReference type="GO" id="GO:0006260">
    <property type="term" value="P:DNA replication"/>
    <property type="evidence" value="ECO:0007669"/>
    <property type="project" value="TreeGrafter"/>
</dbReference>
<dbReference type="AlphaFoldDB" id="A0A928KW18"/>
<dbReference type="Proteomes" id="UP000754750">
    <property type="component" value="Unassembled WGS sequence"/>
</dbReference>
<dbReference type="PRINTS" id="PR00051">
    <property type="entry name" value="DNAA"/>
</dbReference>
<dbReference type="PANTHER" id="PTHR30050">
    <property type="entry name" value="CHROMOSOMAL REPLICATION INITIATOR PROTEIN DNAA"/>
    <property type="match status" value="1"/>
</dbReference>
<name>A0A928KW18_9FIRM</name>
<dbReference type="RefSeq" id="WP_020073308.1">
    <property type="nucleotide sequence ID" value="NZ_JBKWRC010000001.1"/>
</dbReference>
<keyword evidence="2" id="KW-0067">ATP-binding</keyword>
<evidence type="ECO:0000313" key="2">
    <source>
        <dbReference type="EMBL" id="MBE6832674.1"/>
    </source>
</evidence>
<dbReference type="SMART" id="SM00382">
    <property type="entry name" value="AAA"/>
    <property type="match status" value="1"/>
</dbReference>
<dbReference type="SUPFAM" id="SSF52540">
    <property type="entry name" value="P-loop containing nucleoside triphosphate hydrolases"/>
    <property type="match status" value="1"/>
</dbReference>
<dbReference type="Gene3D" id="3.40.50.300">
    <property type="entry name" value="P-loop containing nucleotide triphosphate hydrolases"/>
    <property type="match status" value="1"/>
</dbReference>
<dbReference type="InterPro" id="IPR002611">
    <property type="entry name" value="IstB_ATP-bd"/>
</dbReference>
<reference evidence="2" key="1">
    <citation type="submission" date="2019-04" db="EMBL/GenBank/DDBJ databases">
        <title>Evolution of Biomass-Degrading Anaerobic Consortia Revealed by Metagenomics.</title>
        <authorList>
            <person name="Peng X."/>
        </authorList>
    </citation>
    <scope>NUCLEOTIDE SEQUENCE</scope>
    <source>
        <strain evidence="2">SIG551</strain>
    </source>
</reference>
<proteinExistence type="predicted"/>
<dbReference type="Pfam" id="PF01695">
    <property type="entry name" value="IstB_IS21"/>
    <property type="match status" value="1"/>
</dbReference>
<evidence type="ECO:0000259" key="1">
    <source>
        <dbReference type="SMART" id="SM00382"/>
    </source>
</evidence>
<dbReference type="InterPro" id="IPR003593">
    <property type="entry name" value="AAA+_ATPase"/>
</dbReference>
<dbReference type="CDD" id="cd00009">
    <property type="entry name" value="AAA"/>
    <property type="match status" value="1"/>
</dbReference>
<dbReference type="InterPro" id="IPR027417">
    <property type="entry name" value="P-loop_NTPase"/>
</dbReference>
<accession>A0A928KW18</accession>
<dbReference type="GO" id="GO:0005524">
    <property type="term" value="F:ATP binding"/>
    <property type="evidence" value="ECO:0007669"/>
    <property type="project" value="UniProtKB-KW"/>
</dbReference>
<dbReference type="NCBIfam" id="NF005304">
    <property type="entry name" value="PRK06835.1"/>
    <property type="match status" value="1"/>
</dbReference>
<evidence type="ECO:0000313" key="3">
    <source>
        <dbReference type="Proteomes" id="UP000754750"/>
    </source>
</evidence>
<dbReference type="PANTHER" id="PTHR30050:SF4">
    <property type="entry name" value="ATP-BINDING PROTEIN RV3427C IN INSERTION SEQUENCE-RELATED"/>
    <property type="match status" value="1"/>
</dbReference>
<protein>
    <submittedName>
        <fullName evidence="2">ATP-binding protein</fullName>
    </submittedName>
</protein>
<feature type="domain" description="AAA+ ATPase" evidence="1">
    <location>
        <begin position="183"/>
        <end position="283"/>
    </location>
</feature>
<comment type="caution">
    <text evidence="2">The sequence shown here is derived from an EMBL/GenBank/DDBJ whole genome shotgun (WGS) entry which is preliminary data.</text>
</comment>
<dbReference type="InterPro" id="IPR020591">
    <property type="entry name" value="Chromosome_initiator_DnaA-like"/>
</dbReference>
<gene>
    <name evidence="2" type="ORF">E7512_03690</name>
</gene>